<dbReference type="PROSITE" id="PS50931">
    <property type="entry name" value="HTH_LYSR"/>
    <property type="match status" value="1"/>
</dbReference>
<gene>
    <name evidence="6" type="ORF">C0W81_10990</name>
</gene>
<protein>
    <submittedName>
        <fullName evidence="6">LysR family transcriptional regulator</fullName>
    </submittedName>
</protein>
<dbReference type="Gene3D" id="3.40.190.290">
    <property type="match status" value="1"/>
</dbReference>
<keyword evidence="4" id="KW-0804">Transcription</keyword>
<sequence length="303" mass="34768">MHTLEQLNAFIMVYEQGSYSAAAKLLGKSRTTVRELVITYEDTVGYSLFVIDGRKAVPSDKAHQLYFHAKVVEKQNRDLHCYSQALFEQEVHTINIVHDVIVPLILMCNIEQKIKSTYSHLTINWLHRTRQEALIMLQDGEADLAIMPDRGMLFPEAEMTWVTLGSLHLKCYAGKNSPLLMSKKSHHHDTEVTIHHLQNETQYITENFFSMNIGFAKVSPKMQIVSNNDLLCELLKYNGWAAMPEEYMRNHLKSGDLVEVNIKEMSNSRLISLNIYFMVGKDTQDLFKDTINDIVETAKSSLQ</sequence>
<dbReference type="Proteomes" id="UP000241858">
    <property type="component" value="Unassembled WGS sequence"/>
</dbReference>
<dbReference type="SUPFAM" id="SSF53850">
    <property type="entry name" value="Periplasmic binding protein-like II"/>
    <property type="match status" value="1"/>
</dbReference>
<comment type="similarity">
    <text evidence="1">Belongs to the LysR transcriptional regulatory family.</text>
</comment>
<dbReference type="Gene3D" id="1.10.10.10">
    <property type="entry name" value="Winged helix-like DNA-binding domain superfamily/Winged helix DNA-binding domain"/>
    <property type="match status" value="1"/>
</dbReference>
<dbReference type="InterPro" id="IPR036388">
    <property type="entry name" value="WH-like_DNA-bd_sf"/>
</dbReference>
<organism evidence="6 7">
    <name type="scientific">Photobacterium aquimaris</name>
    <dbReference type="NCBI Taxonomy" id="512643"/>
    <lineage>
        <taxon>Bacteria</taxon>
        <taxon>Pseudomonadati</taxon>
        <taxon>Pseudomonadota</taxon>
        <taxon>Gammaproteobacteria</taxon>
        <taxon>Vibrionales</taxon>
        <taxon>Vibrionaceae</taxon>
        <taxon>Photobacterium</taxon>
    </lineage>
</organism>
<evidence type="ECO:0000313" key="6">
    <source>
        <dbReference type="EMBL" id="PSU03937.1"/>
    </source>
</evidence>
<evidence type="ECO:0000256" key="1">
    <source>
        <dbReference type="ARBA" id="ARBA00009437"/>
    </source>
</evidence>
<dbReference type="InterPro" id="IPR005119">
    <property type="entry name" value="LysR_subst-bd"/>
</dbReference>
<dbReference type="PANTHER" id="PTHR30126:SF91">
    <property type="entry name" value="LYSR FAMILY TRANSCRIPTIONAL REGULATOR"/>
    <property type="match status" value="1"/>
</dbReference>
<dbReference type="SUPFAM" id="SSF46785">
    <property type="entry name" value="Winged helix' DNA-binding domain"/>
    <property type="match status" value="1"/>
</dbReference>
<evidence type="ECO:0000313" key="7">
    <source>
        <dbReference type="Proteomes" id="UP000241858"/>
    </source>
</evidence>
<dbReference type="Pfam" id="PF03466">
    <property type="entry name" value="LysR_substrate"/>
    <property type="match status" value="1"/>
</dbReference>
<dbReference type="PANTHER" id="PTHR30126">
    <property type="entry name" value="HTH-TYPE TRANSCRIPTIONAL REGULATOR"/>
    <property type="match status" value="1"/>
</dbReference>
<dbReference type="AlphaFoldDB" id="A0A2T3HXC9"/>
<evidence type="ECO:0000259" key="5">
    <source>
        <dbReference type="PROSITE" id="PS50931"/>
    </source>
</evidence>
<dbReference type="InterPro" id="IPR000847">
    <property type="entry name" value="LysR_HTH_N"/>
</dbReference>
<dbReference type="InterPro" id="IPR036390">
    <property type="entry name" value="WH_DNA-bd_sf"/>
</dbReference>
<evidence type="ECO:0000256" key="2">
    <source>
        <dbReference type="ARBA" id="ARBA00023015"/>
    </source>
</evidence>
<dbReference type="GO" id="GO:0003700">
    <property type="term" value="F:DNA-binding transcription factor activity"/>
    <property type="evidence" value="ECO:0007669"/>
    <property type="project" value="InterPro"/>
</dbReference>
<dbReference type="Pfam" id="PF00126">
    <property type="entry name" value="HTH_1"/>
    <property type="match status" value="1"/>
</dbReference>
<dbReference type="RefSeq" id="WP_060996862.1">
    <property type="nucleotide sequence ID" value="NZ_LNQZ01000002.1"/>
</dbReference>
<dbReference type="OrthoDB" id="5858319at2"/>
<keyword evidence="2" id="KW-0805">Transcription regulation</keyword>
<name>A0A2T3HXC9_9GAMM</name>
<dbReference type="CDD" id="cd05466">
    <property type="entry name" value="PBP2_LTTR_substrate"/>
    <property type="match status" value="1"/>
</dbReference>
<proteinExistence type="inferred from homology"/>
<accession>A0A2T3HXC9</accession>
<comment type="caution">
    <text evidence="6">The sequence shown here is derived from an EMBL/GenBank/DDBJ whole genome shotgun (WGS) entry which is preliminary data.</text>
</comment>
<keyword evidence="3" id="KW-0238">DNA-binding</keyword>
<feature type="domain" description="HTH lysR-type" evidence="5">
    <location>
        <begin position="1"/>
        <end position="59"/>
    </location>
</feature>
<reference evidence="6 7" key="1">
    <citation type="submission" date="2018-03" db="EMBL/GenBank/DDBJ databases">
        <title>Whole genome sequencing of Histamine producing bacteria.</title>
        <authorList>
            <person name="Butler K."/>
        </authorList>
    </citation>
    <scope>NUCLEOTIDE SEQUENCE [LARGE SCALE GENOMIC DNA]</scope>
    <source>
        <strain evidence="6 7">DSM 23343</strain>
    </source>
</reference>
<evidence type="ECO:0000256" key="3">
    <source>
        <dbReference type="ARBA" id="ARBA00023125"/>
    </source>
</evidence>
<dbReference type="GO" id="GO:0000976">
    <property type="term" value="F:transcription cis-regulatory region binding"/>
    <property type="evidence" value="ECO:0007669"/>
    <property type="project" value="TreeGrafter"/>
</dbReference>
<evidence type="ECO:0000256" key="4">
    <source>
        <dbReference type="ARBA" id="ARBA00023163"/>
    </source>
</evidence>
<dbReference type="EMBL" id="PYLY01000020">
    <property type="protein sequence ID" value="PSU03937.1"/>
    <property type="molecule type" value="Genomic_DNA"/>
</dbReference>